<gene>
    <name evidence="3" type="ORF">CLV58_1674</name>
</gene>
<feature type="domain" description="Tyr recombinase" evidence="2">
    <location>
        <begin position="7"/>
        <end position="188"/>
    </location>
</feature>
<accession>A0A2T0RF20</accession>
<evidence type="ECO:0000313" key="4">
    <source>
        <dbReference type="Proteomes" id="UP000238375"/>
    </source>
</evidence>
<dbReference type="AlphaFoldDB" id="A0A2T0RF20"/>
<proteinExistence type="predicted"/>
<dbReference type="SUPFAM" id="SSF56349">
    <property type="entry name" value="DNA breaking-rejoining enzymes"/>
    <property type="match status" value="1"/>
</dbReference>
<evidence type="ECO:0000256" key="1">
    <source>
        <dbReference type="ARBA" id="ARBA00023172"/>
    </source>
</evidence>
<reference evidence="3 4" key="1">
    <citation type="submission" date="2018-03" db="EMBL/GenBank/DDBJ databases">
        <title>Genomic Encyclopedia of Archaeal and Bacterial Type Strains, Phase II (KMG-II): from individual species to whole genera.</title>
        <authorList>
            <person name="Goeker M."/>
        </authorList>
    </citation>
    <scope>NUCLEOTIDE SEQUENCE [LARGE SCALE GENOMIC DNA]</scope>
    <source>
        <strain evidence="3 4">DSM 28354</strain>
    </source>
</reference>
<keyword evidence="1" id="KW-0233">DNA recombination</keyword>
<dbReference type="GO" id="GO:0003677">
    <property type="term" value="F:DNA binding"/>
    <property type="evidence" value="ECO:0007669"/>
    <property type="project" value="InterPro"/>
</dbReference>
<sequence>MPKVESEIHEPYSDEQARRIFRLIEHYDDYPLLLFIYFIHYTFARPGKEVRLMKVGDLKDRSVRIQPGRSKTKITKTPTLAKPLADLLDEMGIRNYPVDYYVFGKGGKPGPEPVGKNYFYHRHRQILDDLRIVGKYTVYGWKHTGNIKAIRLGIHSKKLQQQNGFTESRTMDIYTRRLAAFVDEEIYEKFI</sequence>
<evidence type="ECO:0000259" key="2">
    <source>
        <dbReference type="PROSITE" id="PS51898"/>
    </source>
</evidence>
<dbReference type="PROSITE" id="PS51898">
    <property type="entry name" value="TYR_RECOMBINASE"/>
    <property type="match status" value="1"/>
</dbReference>
<organism evidence="3 4">
    <name type="scientific">Spirosoma oryzae</name>
    <dbReference type="NCBI Taxonomy" id="1469603"/>
    <lineage>
        <taxon>Bacteria</taxon>
        <taxon>Pseudomonadati</taxon>
        <taxon>Bacteroidota</taxon>
        <taxon>Cytophagia</taxon>
        <taxon>Cytophagales</taxon>
        <taxon>Cytophagaceae</taxon>
        <taxon>Spirosoma</taxon>
    </lineage>
</organism>
<dbReference type="InterPro" id="IPR011010">
    <property type="entry name" value="DNA_brk_join_enz"/>
</dbReference>
<dbReference type="RefSeq" id="WP_106141116.1">
    <property type="nucleotide sequence ID" value="NZ_PVTE01000067.1"/>
</dbReference>
<evidence type="ECO:0000313" key="3">
    <source>
        <dbReference type="EMBL" id="PRY19757.1"/>
    </source>
</evidence>
<dbReference type="EMBL" id="PVTE01000067">
    <property type="protein sequence ID" value="PRY19757.1"/>
    <property type="molecule type" value="Genomic_DNA"/>
</dbReference>
<dbReference type="Proteomes" id="UP000238375">
    <property type="component" value="Unassembled WGS sequence"/>
</dbReference>
<name>A0A2T0RF20_9BACT</name>
<dbReference type="GO" id="GO:0006310">
    <property type="term" value="P:DNA recombination"/>
    <property type="evidence" value="ECO:0007669"/>
    <property type="project" value="UniProtKB-KW"/>
</dbReference>
<keyword evidence="4" id="KW-1185">Reference proteome</keyword>
<protein>
    <submittedName>
        <fullName evidence="3">Phage integrase family protein</fullName>
    </submittedName>
</protein>
<dbReference type="Gene3D" id="1.10.443.10">
    <property type="entry name" value="Intergrase catalytic core"/>
    <property type="match status" value="1"/>
</dbReference>
<dbReference type="InterPro" id="IPR002104">
    <property type="entry name" value="Integrase_catalytic"/>
</dbReference>
<dbReference type="GO" id="GO:0015074">
    <property type="term" value="P:DNA integration"/>
    <property type="evidence" value="ECO:0007669"/>
    <property type="project" value="InterPro"/>
</dbReference>
<comment type="caution">
    <text evidence="3">The sequence shown here is derived from an EMBL/GenBank/DDBJ whole genome shotgun (WGS) entry which is preliminary data.</text>
</comment>
<dbReference type="InterPro" id="IPR013762">
    <property type="entry name" value="Integrase-like_cat_sf"/>
</dbReference>